<evidence type="ECO:0000256" key="5">
    <source>
        <dbReference type="ARBA" id="ARBA00022840"/>
    </source>
</evidence>
<accession>A0ABT1TLJ3</accession>
<sequence length="436" mass="47781">MTASHTFIAHPDAPLAARMRPTSLDEFIGQQHLLAQGKSLRAAIEQGMPHSLVFWGPPGVGKTTLAKIIAASANCHFIELSAVMAGVKEIRAAVAEAENVKLTRNLNTVVFIDEIHRFSKSQQDSLLAPIESGAIILFGATTENPSFELNNALLSRLRVYVMRGIEPEALVDLLQRALSDTRRGLGQRNLAIDAEVLLLIAKAADGDARRCLNILQIAADLAENVDGREIVNREVLEEVLQGHAARFDKGGDIFYDQISALHKSVRGTDPDAALYWLCRMLDGGCDPLYIARRVVRMASEDIGNADPRGLELALNAAHAYERLGSPEGELSLAQAVVYLACAPKSNAVYVAYKAAMADARHSGSLEVPIHLRNAPTKLMKELGHGAEYRYAHDEENAYAAGENYFPEPLRGRRYYQPVDRGLEIKIKSKLDFLRKG</sequence>
<evidence type="ECO:0000256" key="3">
    <source>
        <dbReference type="ARBA" id="ARBA00020776"/>
    </source>
</evidence>
<dbReference type="CDD" id="cd18139">
    <property type="entry name" value="HLD_clamp_RarA"/>
    <property type="match status" value="1"/>
</dbReference>
<dbReference type="SUPFAM" id="SSF52540">
    <property type="entry name" value="P-loop containing nucleoside triphosphate hydrolases"/>
    <property type="match status" value="1"/>
</dbReference>
<dbReference type="Pfam" id="PF00004">
    <property type="entry name" value="AAA"/>
    <property type="match status" value="1"/>
</dbReference>
<feature type="domain" description="AAA+ ATPase" evidence="6">
    <location>
        <begin position="48"/>
        <end position="166"/>
    </location>
</feature>
<dbReference type="InterPro" id="IPR027417">
    <property type="entry name" value="P-loop_NTPase"/>
</dbReference>
<evidence type="ECO:0000259" key="6">
    <source>
        <dbReference type="SMART" id="SM00382"/>
    </source>
</evidence>
<dbReference type="InterPro" id="IPR003959">
    <property type="entry name" value="ATPase_AAA_core"/>
</dbReference>
<dbReference type="Pfam" id="PF12002">
    <property type="entry name" value="MgsA_C"/>
    <property type="match status" value="1"/>
</dbReference>
<dbReference type="Pfam" id="PF16193">
    <property type="entry name" value="AAA_assoc_2"/>
    <property type="match status" value="1"/>
</dbReference>
<gene>
    <name evidence="7" type="ORF">NP590_19740</name>
</gene>
<dbReference type="Gene3D" id="1.10.8.60">
    <property type="match status" value="1"/>
</dbReference>
<reference evidence="7 8" key="1">
    <citation type="submission" date="2022-07" db="EMBL/GenBank/DDBJ databases">
        <title>Methylomonas rivi sp. nov., Methylomonas rosea sp. nov., Methylomonas aureus sp. nov. and Methylomonas subterranea sp. nov., four novel methanotrophs isolated from a freshwater creek and the deep terrestrial subsurface.</title>
        <authorList>
            <person name="Abin C."/>
            <person name="Sankaranarayanan K."/>
            <person name="Garner C."/>
            <person name="Sindelar R."/>
            <person name="Kotary K."/>
            <person name="Garner R."/>
            <person name="Barclay S."/>
            <person name="Lawson P."/>
            <person name="Krumholz L."/>
        </authorList>
    </citation>
    <scope>NUCLEOTIDE SEQUENCE [LARGE SCALE GENOMIC DNA]</scope>
    <source>
        <strain evidence="7 8">SURF-2</strain>
    </source>
</reference>
<dbReference type="SMART" id="SM00382">
    <property type="entry name" value="AAA"/>
    <property type="match status" value="1"/>
</dbReference>
<dbReference type="EMBL" id="JANIBJ010000061">
    <property type="protein sequence ID" value="MCQ8106346.1"/>
    <property type="molecule type" value="Genomic_DNA"/>
</dbReference>
<keyword evidence="8" id="KW-1185">Reference proteome</keyword>
<protein>
    <recommendedName>
        <fullName evidence="3">Replication-associated recombination protein A</fullName>
    </recommendedName>
</protein>
<comment type="caution">
    <text evidence="7">The sequence shown here is derived from an EMBL/GenBank/DDBJ whole genome shotgun (WGS) entry which is preliminary data.</text>
</comment>
<dbReference type="RefSeq" id="WP_256604452.1">
    <property type="nucleotide sequence ID" value="NZ_JANIBJ010000061.1"/>
</dbReference>
<keyword evidence="4" id="KW-0547">Nucleotide-binding</keyword>
<dbReference type="SUPFAM" id="SSF48019">
    <property type="entry name" value="post-AAA+ oligomerization domain-like"/>
    <property type="match status" value="1"/>
</dbReference>
<evidence type="ECO:0000313" key="7">
    <source>
        <dbReference type="EMBL" id="MCQ8106346.1"/>
    </source>
</evidence>
<dbReference type="InterPro" id="IPR032423">
    <property type="entry name" value="AAA_assoc_2"/>
</dbReference>
<evidence type="ECO:0000256" key="2">
    <source>
        <dbReference type="ARBA" id="ARBA00008959"/>
    </source>
</evidence>
<dbReference type="Gene3D" id="1.20.272.10">
    <property type="match status" value="1"/>
</dbReference>
<dbReference type="InterPro" id="IPR008921">
    <property type="entry name" value="DNA_pol3_clamp-load_cplx_C"/>
</dbReference>
<dbReference type="PANTHER" id="PTHR13779:SF7">
    <property type="entry name" value="ATPASE WRNIP1"/>
    <property type="match status" value="1"/>
</dbReference>
<dbReference type="CDD" id="cd00009">
    <property type="entry name" value="AAA"/>
    <property type="match status" value="1"/>
</dbReference>
<dbReference type="Gene3D" id="1.10.3710.10">
    <property type="entry name" value="DNA polymerase III clamp loader subunits, C-terminal domain"/>
    <property type="match status" value="1"/>
</dbReference>
<proteinExistence type="inferred from homology"/>
<dbReference type="Gene3D" id="3.40.50.300">
    <property type="entry name" value="P-loop containing nucleotide triphosphate hydrolases"/>
    <property type="match status" value="1"/>
</dbReference>
<dbReference type="InterPro" id="IPR003593">
    <property type="entry name" value="AAA+_ATPase"/>
</dbReference>
<dbReference type="PANTHER" id="PTHR13779">
    <property type="entry name" value="WERNER HELICASE-INTERACTING PROTEIN 1 FAMILY MEMBER"/>
    <property type="match status" value="1"/>
</dbReference>
<dbReference type="Proteomes" id="UP001524499">
    <property type="component" value="Unassembled WGS sequence"/>
</dbReference>
<evidence type="ECO:0000256" key="1">
    <source>
        <dbReference type="ARBA" id="ARBA00002393"/>
    </source>
</evidence>
<dbReference type="InterPro" id="IPR051314">
    <property type="entry name" value="AAA_ATPase_RarA/MGS1/WRNIP1"/>
</dbReference>
<keyword evidence="5" id="KW-0067">ATP-binding</keyword>
<organism evidence="7 8">
    <name type="scientific">Methylomonas subterranea</name>
    <dbReference type="NCBI Taxonomy" id="2952225"/>
    <lineage>
        <taxon>Bacteria</taxon>
        <taxon>Pseudomonadati</taxon>
        <taxon>Pseudomonadota</taxon>
        <taxon>Gammaproteobacteria</taxon>
        <taxon>Methylococcales</taxon>
        <taxon>Methylococcaceae</taxon>
        <taxon>Methylomonas</taxon>
    </lineage>
</organism>
<evidence type="ECO:0000256" key="4">
    <source>
        <dbReference type="ARBA" id="ARBA00022741"/>
    </source>
</evidence>
<evidence type="ECO:0000313" key="8">
    <source>
        <dbReference type="Proteomes" id="UP001524499"/>
    </source>
</evidence>
<comment type="similarity">
    <text evidence="2">Belongs to the AAA ATPase family. RarA/MGS1/WRNIP1 subfamily.</text>
</comment>
<name>A0ABT1TLJ3_9GAMM</name>
<dbReference type="InterPro" id="IPR021886">
    <property type="entry name" value="MgsA_C"/>
</dbReference>
<comment type="function">
    <text evidence="1">DNA-dependent ATPase that plays important roles in cellular responses to stalled DNA replication processes.</text>
</comment>